<dbReference type="OrthoDB" id="6499973at2759"/>
<dbReference type="VEuPathDB" id="FungiDB:FOC1_g10008949"/>
<proteinExistence type="predicted"/>
<evidence type="ECO:0000313" key="2">
    <source>
        <dbReference type="Proteomes" id="UP000016928"/>
    </source>
</evidence>
<dbReference type="AlphaFoldDB" id="N4UE05"/>
<accession>N4UE05</accession>
<sequence length="130" mass="14632">MAGASFCFVLVADKAVLAGIARNDFVVKALGYDWEGRLEHGGWGWVRLQTGRLLELWEGLLLSQLMDTSKYYSLGFEGPEMNLAAYLWIGDMSMPPLRDCSEAQMVDPSSVSVRPRFRFDHELILDEDAI</sequence>
<protein>
    <submittedName>
        <fullName evidence="1">Uncharacterized protein</fullName>
    </submittedName>
</protein>
<reference evidence="2" key="1">
    <citation type="submission" date="2012-09" db="EMBL/GenBank/DDBJ databases">
        <title>Genome sequencing and comparative transcriptomics of race 1 and race 4 of banana pathogen: Fusarium oxysporum f. sp. cubense.</title>
        <authorList>
            <person name="Fang X."/>
            <person name="Huang J."/>
        </authorList>
    </citation>
    <scope>NUCLEOTIDE SEQUENCE [LARGE SCALE GENOMIC DNA]</scope>
    <source>
        <strain evidence="2">race 1</strain>
    </source>
</reference>
<dbReference type="HOGENOM" id="CLU_1938207_0_0_1"/>
<organism evidence="1 2">
    <name type="scientific">Fusarium oxysporum f. sp. cubense (strain race 1)</name>
    <name type="common">Panama disease fungus</name>
    <dbReference type="NCBI Taxonomy" id="1229664"/>
    <lineage>
        <taxon>Eukaryota</taxon>
        <taxon>Fungi</taxon>
        <taxon>Dikarya</taxon>
        <taxon>Ascomycota</taxon>
        <taxon>Pezizomycotina</taxon>
        <taxon>Sordariomycetes</taxon>
        <taxon>Hypocreomycetidae</taxon>
        <taxon>Hypocreales</taxon>
        <taxon>Nectriaceae</taxon>
        <taxon>Fusarium</taxon>
        <taxon>Fusarium oxysporum species complex</taxon>
    </lineage>
</organism>
<dbReference type="Proteomes" id="UP000016928">
    <property type="component" value="Unassembled WGS sequence"/>
</dbReference>
<evidence type="ECO:0000313" key="1">
    <source>
        <dbReference type="EMBL" id="ENH73459.1"/>
    </source>
</evidence>
<name>N4UE05_FUSC1</name>
<dbReference type="EMBL" id="KB730083">
    <property type="protein sequence ID" value="ENH73459.1"/>
    <property type="molecule type" value="Genomic_DNA"/>
</dbReference>
<gene>
    <name evidence="1" type="ORF">FOC1_g10008949</name>
</gene>
<dbReference type="STRING" id="1229664.N4UE05"/>
<reference evidence="2" key="2">
    <citation type="journal article" date="2014" name="PLoS ONE">
        <title>Genome and Transcriptome Analysis of the Fungal Pathogen Fusarium oxysporum f. sp. cubense Causing Banana Vascular Wilt Disease.</title>
        <authorList>
            <person name="Guo L."/>
            <person name="Han L."/>
            <person name="Yang L."/>
            <person name="Zeng H."/>
            <person name="Fan D."/>
            <person name="Zhu Y."/>
            <person name="Feng Y."/>
            <person name="Wang G."/>
            <person name="Peng C."/>
            <person name="Jiang X."/>
            <person name="Zhou D."/>
            <person name="Ni P."/>
            <person name="Liang C."/>
            <person name="Liu L."/>
            <person name="Wang J."/>
            <person name="Mao C."/>
            <person name="Fang X."/>
            <person name="Peng M."/>
            <person name="Huang J."/>
        </authorList>
    </citation>
    <scope>NUCLEOTIDE SEQUENCE [LARGE SCALE GENOMIC DNA]</scope>
    <source>
        <strain evidence="2">race 1</strain>
    </source>
</reference>